<reference evidence="5 8" key="4">
    <citation type="submission" date="2017-03" db="EMBL/GenBank/DDBJ databases">
        <authorList>
            <person name="Regsiter A."/>
            <person name="William W."/>
        </authorList>
    </citation>
    <scope>NUCLEOTIDE SEQUENCE [LARGE SCALE GENOMIC DNA]</scope>
    <source>
        <strain evidence="5">PRJEB5721</strain>
    </source>
</reference>
<evidence type="ECO:0000313" key="7">
    <source>
        <dbReference type="Proteomes" id="UP000093129"/>
    </source>
</evidence>
<accession>A0A060UT75</accession>
<dbReference type="EMBL" id="CCCS020000023">
    <property type="protein sequence ID" value="CDQ09672.1"/>
    <property type="molecule type" value="Genomic_DNA"/>
</dbReference>
<dbReference type="Gene3D" id="3.40.1620.10">
    <property type="entry name" value="YefM-like domain"/>
    <property type="match status" value="1"/>
</dbReference>
<dbReference type="EMBL" id="MASQ01000166">
    <property type="protein sequence ID" value="OCB01304.1"/>
    <property type="molecule type" value="Genomic_DNA"/>
</dbReference>
<evidence type="ECO:0000313" key="2">
    <source>
        <dbReference type="EMBL" id="CDQ09672.1"/>
    </source>
</evidence>
<evidence type="ECO:0000313" key="4">
    <source>
        <dbReference type="EMBL" id="OCB01304.1"/>
    </source>
</evidence>
<comment type="similarity">
    <text evidence="1">Belongs to the phD/YefM antitoxin family.</text>
</comment>
<dbReference type="EMBL" id="LT841305">
    <property type="protein sequence ID" value="SMH66236.1"/>
    <property type="molecule type" value="Genomic_DNA"/>
</dbReference>
<proteinExistence type="inferred from homology"/>
<dbReference type="OrthoDB" id="9800503at2"/>
<dbReference type="AlphaFoldDB" id="A0A060UT75"/>
<reference evidence="3" key="1">
    <citation type="submission" date="2014-03" db="EMBL/GenBank/DDBJ databases">
        <authorList>
            <person name="Genoscope - CEA"/>
        </authorList>
    </citation>
    <scope>NUCLEOTIDE SEQUENCE [LARGE SCALE GENOMIC DNA]</scope>
    <source>
        <strain evidence="3">CF27</strain>
    </source>
</reference>
<evidence type="ECO:0000313" key="5">
    <source>
        <dbReference type="EMBL" id="SMH66236.1"/>
    </source>
</evidence>
<reference evidence="4 7" key="3">
    <citation type="submission" date="2016-07" db="EMBL/GenBank/DDBJ databases">
        <title>Draft genome of a psychrotolerant acidophile Acidithiobacillus ferrivorans strain YL15.</title>
        <authorList>
            <person name="Peng T."/>
            <person name="Ma L."/>
            <person name="Nan M."/>
            <person name="An N."/>
            <person name="Wang M."/>
            <person name="Qiu G."/>
            <person name="Zeng W."/>
        </authorList>
    </citation>
    <scope>NUCLEOTIDE SEQUENCE [LARGE SCALE GENOMIC DNA]</scope>
    <source>
        <strain evidence="4 7">YL15</strain>
    </source>
</reference>
<evidence type="ECO:0000313" key="8">
    <source>
        <dbReference type="Proteomes" id="UP000193925"/>
    </source>
</evidence>
<evidence type="ECO:0000313" key="3">
    <source>
        <dbReference type="EMBL" id="CDQ11481.1"/>
    </source>
</evidence>
<dbReference type="SUPFAM" id="SSF143120">
    <property type="entry name" value="YefM-like"/>
    <property type="match status" value="1"/>
</dbReference>
<keyword evidence="8" id="KW-1185">Reference proteome</keyword>
<dbReference type="EMBL" id="LT841305">
    <property type="protein sequence ID" value="SMH67082.1"/>
    <property type="molecule type" value="Genomic_DNA"/>
</dbReference>
<organism evidence="3">
    <name type="scientific">Acidithiobacillus ferrivorans</name>
    <dbReference type="NCBI Taxonomy" id="160808"/>
    <lineage>
        <taxon>Bacteria</taxon>
        <taxon>Pseudomonadati</taxon>
        <taxon>Pseudomonadota</taxon>
        <taxon>Acidithiobacillia</taxon>
        <taxon>Acidithiobacillales</taxon>
        <taxon>Acidithiobacillaceae</taxon>
        <taxon>Acidithiobacillus</taxon>
    </lineage>
</organism>
<dbReference type="EMBL" id="CCCS020000052">
    <property type="protein sequence ID" value="CDQ11481.1"/>
    <property type="molecule type" value="Genomic_DNA"/>
</dbReference>
<gene>
    <name evidence="5" type="ORF">AFERRI_21025</name>
    <name evidence="2" type="ORF">AFERRI_30318</name>
    <name evidence="6" type="ORF">AFERRI_50283</name>
    <name evidence="3" type="ORF">AFERRI_560030</name>
    <name evidence="4" type="ORF">BBC27_04730</name>
</gene>
<evidence type="ECO:0000256" key="1">
    <source>
        <dbReference type="ARBA" id="ARBA00009981"/>
    </source>
</evidence>
<reference evidence="3" key="2">
    <citation type="submission" date="2014-07" db="EMBL/GenBank/DDBJ databases">
        <title>Initial genome analysis of the psychrotolerant acidophile Acidithiobacillus ferrivorans CF27: insights into iron and sulfur oxidation pathways and into biofilm formation.</title>
        <authorList>
            <person name="Talla E."/>
            <person name="Hedrich S."/>
            <person name="Mangenot S."/>
            <person name="Ji B."/>
            <person name="Johnson D.B."/>
            <person name="Barbe V."/>
            <person name="Bonnefoy V."/>
        </authorList>
    </citation>
    <scope>NUCLEOTIDE SEQUENCE [LARGE SCALE GENOMIC DNA]</scope>
    <source>
        <strain evidence="3">CF27</strain>
    </source>
</reference>
<dbReference type="InterPro" id="IPR036165">
    <property type="entry name" value="YefM-like_sf"/>
</dbReference>
<name>A0A060UT75_9PROT</name>
<protein>
    <submittedName>
        <fullName evidence="3">Prevent-host-death family protein</fullName>
    </submittedName>
    <submittedName>
        <fullName evidence="4">Prevent-host-death protein</fullName>
    </submittedName>
</protein>
<sequence>MPETTFTELRNHAKTWFDLVEAGQVVRVLRNGKPIAEIHPIPAQLPSWKQRPARPLAIGGKEISRLILDERGD</sequence>
<dbReference type="Proteomes" id="UP000093129">
    <property type="component" value="Unassembled WGS sequence"/>
</dbReference>
<dbReference type="RefSeq" id="WP_014027864.1">
    <property type="nucleotide sequence ID" value="NZ_CCCS020000023.1"/>
</dbReference>
<dbReference type="Proteomes" id="UP000193925">
    <property type="component" value="Chromosome AFERRI"/>
</dbReference>
<evidence type="ECO:0000313" key="6">
    <source>
        <dbReference type="EMBL" id="SMH67082.1"/>
    </source>
</evidence>